<dbReference type="Proteomes" id="UP001500897">
    <property type="component" value="Unassembled WGS sequence"/>
</dbReference>
<dbReference type="SUPFAM" id="SSF53335">
    <property type="entry name" value="S-adenosyl-L-methionine-dependent methyltransferases"/>
    <property type="match status" value="1"/>
</dbReference>
<sequence>MTDPAPRRMMDLLIGYWASQAVHAAAALGLADLLADGPASAAELAGRTGTHEPSLARLLRFLVELDVLADGPDGRYRTTGLGETLRTEEHGSMRDLALLYGEEFYAGWGQLLHTVRTGENAFEHVHGAAMYPYFGRSPESTARFDRAMAASSSFFDPIPGLYDFSRARTVVDIAGGNGVLLTTVLKAHPGLTGLLFDTPHVVDAARAELAGSEFADRIGYESGDYYEKIPGGGDVYLLSRVLHGRDDEKCVRVLERIREAVPADGALLIVERVIPEDGSPSLAAWFDVHMLAIAGGSERTAEEYRTLLERAGFELTALHGLPLDSQLLVAEPR</sequence>
<gene>
    <name evidence="6" type="ORF">GCM10009759_09860</name>
</gene>
<dbReference type="InterPro" id="IPR029063">
    <property type="entry name" value="SAM-dependent_MTases_sf"/>
</dbReference>
<evidence type="ECO:0000313" key="6">
    <source>
        <dbReference type="EMBL" id="GAA2088023.1"/>
    </source>
</evidence>
<dbReference type="Pfam" id="PF08100">
    <property type="entry name" value="Dimerisation"/>
    <property type="match status" value="1"/>
</dbReference>
<dbReference type="GO" id="GO:0032259">
    <property type="term" value="P:methylation"/>
    <property type="evidence" value="ECO:0007669"/>
    <property type="project" value="UniProtKB-KW"/>
</dbReference>
<dbReference type="PANTHER" id="PTHR43712:SF2">
    <property type="entry name" value="O-METHYLTRANSFERASE CICE"/>
    <property type="match status" value="1"/>
</dbReference>
<protein>
    <submittedName>
        <fullName evidence="6">Methyltransferase</fullName>
    </submittedName>
</protein>
<evidence type="ECO:0000256" key="1">
    <source>
        <dbReference type="ARBA" id="ARBA00022603"/>
    </source>
</evidence>
<keyword evidence="3" id="KW-0949">S-adenosyl-L-methionine</keyword>
<reference evidence="6 7" key="1">
    <citation type="journal article" date="2019" name="Int. J. Syst. Evol. Microbiol.">
        <title>The Global Catalogue of Microorganisms (GCM) 10K type strain sequencing project: providing services to taxonomists for standard genome sequencing and annotation.</title>
        <authorList>
            <consortium name="The Broad Institute Genomics Platform"/>
            <consortium name="The Broad Institute Genome Sequencing Center for Infectious Disease"/>
            <person name="Wu L."/>
            <person name="Ma J."/>
        </authorList>
    </citation>
    <scope>NUCLEOTIDE SEQUENCE [LARGE SCALE GENOMIC DNA]</scope>
    <source>
        <strain evidence="6 7">JCM 14559</strain>
    </source>
</reference>
<dbReference type="PIRSF" id="PIRSF005739">
    <property type="entry name" value="O-mtase"/>
    <property type="match status" value="1"/>
</dbReference>
<proteinExistence type="predicted"/>
<dbReference type="InterPro" id="IPR036390">
    <property type="entry name" value="WH_DNA-bd_sf"/>
</dbReference>
<keyword evidence="2" id="KW-0808">Transferase</keyword>
<feature type="domain" description="O-methyltransferase dimerisation" evidence="5">
    <location>
        <begin position="10"/>
        <end position="85"/>
    </location>
</feature>
<dbReference type="GO" id="GO:0008168">
    <property type="term" value="F:methyltransferase activity"/>
    <property type="evidence" value="ECO:0007669"/>
    <property type="project" value="UniProtKB-KW"/>
</dbReference>
<evidence type="ECO:0000313" key="7">
    <source>
        <dbReference type="Proteomes" id="UP001500897"/>
    </source>
</evidence>
<evidence type="ECO:0000259" key="4">
    <source>
        <dbReference type="Pfam" id="PF00891"/>
    </source>
</evidence>
<feature type="domain" description="O-methyltransferase C-terminal" evidence="4">
    <location>
        <begin position="108"/>
        <end position="314"/>
    </location>
</feature>
<evidence type="ECO:0000256" key="3">
    <source>
        <dbReference type="ARBA" id="ARBA00022691"/>
    </source>
</evidence>
<dbReference type="Gene3D" id="3.40.50.150">
    <property type="entry name" value="Vaccinia Virus protein VP39"/>
    <property type="match status" value="1"/>
</dbReference>
<dbReference type="PROSITE" id="PS51683">
    <property type="entry name" value="SAM_OMT_II"/>
    <property type="match status" value="1"/>
</dbReference>
<evidence type="ECO:0000259" key="5">
    <source>
        <dbReference type="Pfam" id="PF08100"/>
    </source>
</evidence>
<dbReference type="RefSeq" id="WP_344550512.1">
    <property type="nucleotide sequence ID" value="NZ_BAAANS010000004.1"/>
</dbReference>
<dbReference type="PANTHER" id="PTHR43712">
    <property type="entry name" value="PUTATIVE (AFU_ORTHOLOGUE AFUA_4G14580)-RELATED"/>
    <property type="match status" value="1"/>
</dbReference>
<comment type="caution">
    <text evidence="6">The sequence shown here is derived from an EMBL/GenBank/DDBJ whole genome shotgun (WGS) entry which is preliminary data.</text>
</comment>
<evidence type="ECO:0000256" key="2">
    <source>
        <dbReference type="ARBA" id="ARBA00022679"/>
    </source>
</evidence>
<dbReference type="Gene3D" id="1.10.10.10">
    <property type="entry name" value="Winged helix-like DNA-binding domain superfamily/Winged helix DNA-binding domain"/>
    <property type="match status" value="1"/>
</dbReference>
<dbReference type="SUPFAM" id="SSF46785">
    <property type="entry name" value="Winged helix' DNA-binding domain"/>
    <property type="match status" value="1"/>
</dbReference>
<dbReference type="InterPro" id="IPR012967">
    <property type="entry name" value="COMT_dimerisation"/>
</dbReference>
<dbReference type="Pfam" id="PF00891">
    <property type="entry name" value="Methyltransf_2"/>
    <property type="match status" value="1"/>
</dbReference>
<organism evidence="6 7">
    <name type="scientific">Kitasatospora saccharophila</name>
    <dbReference type="NCBI Taxonomy" id="407973"/>
    <lineage>
        <taxon>Bacteria</taxon>
        <taxon>Bacillati</taxon>
        <taxon>Actinomycetota</taxon>
        <taxon>Actinomycetes</taxon>
        <taxon>Kitasatosporales</taxon>
        <taxon>Streptomycetaceae</taxon>
        <taxon>Kitasatospora</taxon>
    </lineage>
</organism>
<dbReference type="EMBL" id="BAAANS010000004">
    <property type="protein sequence ID" value="GAA2088023.1"/>
    <property type="molecule type" value="Genomic_DNA"/>
</dbReference>
<dbReference type="Gene3D" id="1.10.287.1350">
    <property type="match status" value="1"/>
</dbReference>
<dbReference type="InterPro" id="IPR016461">
    <property type="entry name" value="COMT-like"/>
</dbReference>
<name>A0ABN2WAP9_9ACTN</name>
<dbReference type="InterPro" id="IPR036388">
    <property type="entry name" value="WH-like_DNA-bd_sf"/>
</dbReference>
<dbReference type="InterPro" id="IPR001077">
    <property type="entry name" value="COMT_C"/>
</dbReference>
<keyword evidence="1 6" id="KW-0489">Methyltransferase</keyword>
<keyword evidence="7" id="KW-1185">Reference proteome</keyword>
<accession>A0ABN2WAP9</accession>